<dbReference type="PANTHER" id="PTHR23255">
    <property type="entry name" value="TRANSFORMING GROWTH FACTOR-BETA RECEPTOR TYPE I AND II"/>
    <property type="match status" value="1"/>
</dbReference>
<dbReference type="InterPro" id="IPR011009">
    <property type="entry name" value="Kinase-like_dom_sf"/>
</dbReference>
<reference evidence="19" key="1">
    <citation type="submission" date="2016-04" db="UniProtKB">
        <authorList>
            <consortium name="WormBaseParasite"/>
        </authorList>
    </citation>
    <scope>IDENTIFICATION</scope>
</reference>
<feature type="region of interest" description="Disordered" evidence="15">
    <location>
        <begin position="562"/>
        <end position="585"/>
    </location>
</feature>
<evidence type="ECO:0000313" key="17">
    <source>
        <dbReference type="EMBL" id="VDD87273.1"/>
    </source>
</evidence>
<dbReference type="Gene3D" id="3.30.200.20">
    <property type="entry name" value="Phosphorylase Kinase, domain 1"/>
    <property type="match status" value="1"/>
</dbReference>
<keyword evidence="18" id="KW-1185">Reference proteome</keyword>
<name>A0A158Q9P8_ENTVE</name>
<keyword evidence="6" id="KW-0812">Transmembrane</keyword>
<dbReference type="EC" id="2.7.11.30" evidence="3"/>
<dbReference type="Proteomes" id="UP000274131">
    <property type="component" value="Unassembled WGS sequence"/>
</dbReference>
<keyword evidence="10 14" id="KW-0067">ATP-binding</keyword>
<keyword evidence="4" id="KW-0723">Serine/threonine-protein kinase</keyword>
<dbReference type="PROSITE" id="PS50011">
    <property type="entry name" value="PROTEIN_KINASE_DOM"/>
    <property type="match status" value="1"/>
</dbReference>
<feature type="compositionally biased region" description="Basic and acidic residues" evidence="15">
    <location>
        <begin position="1"/>
        <end position="12"/>
    </location>
</feature>
<dbReference type="SMART" id="SM00220">
    <property type="entry name" value="S_TKc"/>
    <property type="match status" value="1"/>
</dbReference>
<keyword evidence="7" id="KW-0732">Signal</keyword>
<dbReference type="Gene3D" id="1.10.510.10">
    <property type="entry name" value="Transferase(Phosphotransferase) domain 1"/>
    <property type="match status" value="1"/>
</dbReference>
<dbReference type="STRING" id="51028.A0A158Q9P8"/>
<dbReference type="SUPFAM" id="SSF56112">
    <property type="entry name" value="Protein kinase-like (PK-like)"/>
    <property type="match status" value="1"/>
</dbReference>
<evidence type="ECO:0000256" key="15">
    <source>
        <dbReference type="SAM" id="MobiDB-lite"/>
    </source>
</evidence>
<evidence type="ECO:0000256" key="10">
    <source>
        <dbReference type="ARBA" id="ARBA00022840"/>
    </source>
</evidence>
<proteinExistence type="inferred from homology"/>
<sequence>MLLRLERTRSEVNVDDDSSAEEDLVVPENAKVWKKPVASLSMSTVERIRRKLPPKYEDDRNLCYCNYSPDGCGGFDNGTCMKFAEAACFYFAKKVTVYDNDVGDYVIEEKYGCAPLTEGSGGSYFTCYAHLVAHHVPMFINCCYEGSYCNANLTFPTLLLKDQRDKVKMQLKNATSLASDGYTEKSPMFAGMSSGSGSGVACLNEKTIAHCLEMIDTIGCGRYGEVKKARYKGDQIVAVKSFFTKDEESWKNERDIYQTQMINHENILQFVAADISSEDSITRLLLITDYLELGSLHEYLQRDRFLSILEALKLAESAACGLEHLHSKLRGTGAPVKPAIAHRDIKSKNVLVKRTGVCCIADFGLAVSEDDVNADKQIKIQVGTKRYMAPEILNKTLNPKCFYDFKMADVYSFSLVIWEILWHLQELKASDGGSSGDSGYGSSGSGNKAVATSRLVAGSRLSQPSCSSQDNASNSSRPKAIQPYDDKFPSDPSLEDMRKLVCEEKKRPSFNELMKNDNVLKDVCLKVEECWAENINNRPTIMGVKMKLTKAILKYEMNGSDSGTSDYGTMSSSSDSLRNERYLVR</sequence>
<evidence type="ECO:0000256" key="11">
    <source>
        <dbReference type="ARBA" id="ARBA00022989"/>
    </source>
</evidence>
<dbReference type="GO" id="GO:0004675">
    <property type="term" value="F:transmembrane receptor protein serine/threonine kinase activity"/>
    <property type="evidence" value="ECO:0007669"/>
    <property type="project" value="UniProtKB-EC"/>
</dbReference>
<evidence type="ECO:0000256" key="13">
    <source>
        <dbReference type="ARBA" id="ARBA00023170"/>
    </source>
</evidence>
<feature type="binding site" evidence="14">
    <location>
        <position position="240"/>
    </location>
    <ligand>
        <name>ATP</name>
        <dbReference type="ChEBI" id="CHEBI:30616"/>
    </ligand>
</feature>
<evidence type="ECO:0000256" key="2">
    <source>
        <dbReference type="ARBA" id="ARBA00009605"/>
    </source>
</evidence>
<keyword evidence="9" id="KW-0418">Kinase</keyword>
<reference evidence="17 18" key="2">
    <citation type="submission" date="2018-10" db="EMBL/GenBank/DDBJ databases">
        <authorList>
            <consortium name="Pathogen Informatics"/>
        </authorList>
    </citation>
    <scope>NUCLEOTIDE SEQUENCE [LARGE SCALE GENOMIC DNA]</scope>
</reference>
<evidence type="ECO:0000256" key="6">
    <source>
        <dbReference type="ARBA" id="ARBA00022692"/>
    </source>
</evidence>
<feature type="domain" description="Protein kinase" evidence="16">
    <location>
        <begin position="212"/>
        <end position="520"/>
    </location>
</feature>
<accession>A0A158Q9P8</accession>
<evidence type="ECO:0000256" key="7">
    <source>
        <dbReference type="ARBA" id="ARBA00022729"/>
    </source>
</evidence>
<dbReference type="OrthoDB" id="69842at2759"/>
<dbReference type="CDD" id="cd23586">
    <property type="entry name" value="TFP_LU_ECD_sma6"/>
    <property type="match status" value="1"/>
</dbReference>
<dbReference type="GO" id="GO:0005524">
    <property type="term" value="F:ATP binding"/>
    <property type="evidence" value="ECO:0007669"/>
    <property type="project" value="UniProtKB-UniRule"/>
</dbReference>
<dbReference type="PANTHER" id="PTHR23255:SF71">
    <property type="entry name" value="RECEPTOR PROTEIN SERINE_THREONINE KINASE"/>
    <property type="match status" value="1"/>
</dbReference>
<evidence type="ECO:0000313" key="19">
    <source>
        <dbReference type="WBParaSite" id="EVEC_0000270801-mRNA-1"/>
    </source>
</evidence>
<dbReference type="AlphaFoldDB" id="A0A158Q9P8"/>
<keyword evidence="13" id="KW-0675">Receptor</keyword>
<evidence type="ECO:0000256" key="4">
    <source>
        <dbReference type="ARBA" id="ARBA00022527"/>
    </source>
</evidence>
<dbReference type="InterPro" id="IPR000719">
    <property type="entry name" value="Prot_kinase_dom"/>
</dbReference>
<evidence type="ECO:0000256" key="1">
    <source>
        <dbReference type="ARBA" id="ARBA00004479"/>
    </source>
</evidence>
<evidence type="ECO:0000256" key="8">
    <source>
        <dbReference type="ARBA" id="ARBA00022741"/>
    </source>
</evidence>
<protein>
    <recommendedName>
        <fullName evidence="3">receptor protein serine/threonine kinase</fullName>
        <ecNumber evidence="3">2.7.11.30</ecNumber>
    </recommendedName>
</protein>
<dbReference type="GO" id="GO:0043235">
    <property type="term" value="C:receptor complex"/>
    <property type="evidence" value="ECO:0007669"/>
    <property type="project" value="TreeGrafter"/>
</dbReference>
<feature type="region of interest" description="Disordered" evidence="15">
    <location>
        <begin position="1"/>
        <end position="20"/>
    </location>
</feature>
<gene>
    <name evidence="17" type="ORF">EVEC_LOCUS2416</name>
</gene>
<dbReference type="Pfam" id="PF00069">
    <property type="entry name" value="Pkinase"/>
    <property type="match status" value="1"/>
</dbReference>
<dbReference type="InterPro" id="IPR008271">
    <property type="entry name" value="Ser/Thr_kinase_AS"/>
</dbReference>
<keyword evidence="11" id="KW-1133">Transmembrane helix</keyword>
<dbReference type="InterPro" id="IPR045860">
    <property type="entry name" value="Snake_toxin-like_sf"/>
</dbReference>
<dbReference type="InterPro" id="IPR000333">
    <property type="entry name" value="TGFB_receptor"/>
</dbReference>
<keyword evidence="5" id="KW-0808">Transferase</keyword>
<dbReference type="EMBL" id="UXUI01007376">
    <property type="protein sequence ID" value="VDD87273.1"/>
    <property type="molecule type" value="Genomic_DNA"/>
</dbReference>
<evidence type="ECO:0000256" key="14">
    <source>
        <dbReference type="PROSITE-ProRule" id="PRU10141"/>
    </source>
</evidence>
<dbReference type="PROSITE" id="PS00108">
    <property type="entry name" value="PROTEIN_KINASE_ST"/>
    <property type="match status" value="1"/>
</dbReference>
<feature type="region of interest" description="Disordered" evidence="15">
    <location>
        <begin position="461"/>
        <end position="492"/>
    </location>
</feature>
<evidence type="ECO:0000256" key="5">
    <source>
        <dbReference type="ARBA" id="ARBA00022679"/>
    </source>
</evidence>
<dbReference type="Gene3D" id="2.10.60.10">
    <property type="entry name" value="CD59"/>
    <property type="match status" value="1"/>
</dbReference>
<keyword evidence="12" id="KW-0472">Membrane</keyword>
<dbReference type="GO" id="GO:0005886">
    <property type="term" value="C:plasma membrane"/>
    <property type="evidence" value="ECO:0007669"/>
    <property type="project" value="TreeGrafter"/>
</dbReference>
<evidence type="ECO:0000256" key="3">
    <source>
        <dbReference type="ARBA" id="ARBA00012401"/>
    </source>
</evidence>
<keyword evidence="8 14" id="KW-0547">Nucleotide-binding</keyword>
<evidence type="ECO:0000256" key="12">
    <source>
        <dbReference type="ARBA" id="ARBA00023136"/>
    </source>
</evidence>
<dbReference type="PROSITE" id="PS00107">
    <property type="entry name" value="PROTEIN_KINASE_ATP"/>
    <property type="match status" value="1"/>
</dbReference>
<evidence type="ECO:0000313" key="18">
    <source>
        <dbReference type="Proteomes" id="UP000274131"/>
    </source>
</evidence>
<dbReference type="GO" id="GO:0071363">
    <property type="term" value="P:cellular response to growth factor stimulus"/>
    <property type="evidence" value="ECO:0007669"/>
    <property type="project" value="TreeGrafter"/>
</dbReference>
<comment type="subcellular location">
    <subcellularLocation>
        <location evidence="1">Membrane</location>
        <topology evidence="1">Single-pass type I membrane protein</topology>
    </subcellularLocation>
</comment>
<evidence type="ECO:0000259" key="16">
    <source>
        <dbReference type="PROSITE" id="PS50011"/>
    </source>
</evidence>
<organism evidence="19">
    <name type="scientific">Enterobius vermicularis</name>
    <name type="common">Human pinworm</name>
    <dbReference type="NCBI Taxonomy" id="51028"/>
    <lineage>
        <taxon>Eukaryota</taxon>
        <taxon>Metazoa</taxon>
        <taxon>Ecdysozoa</taxon>
        <taxon>Nematoda</taxon>
        <taxon>Chromadorea</taxon>
        <taxon>Rhabditida</taxon>
        <taxon>Spirurina</taxon>
        <taxon>Oxyuridomorpha</taxon>
        <taxon>Oxyuroidea</taxon>
        <taxon>Oxyuridae</taxon>
        <taxon>Enterobius</taxon>
    </lineage>
</organism>
<feature type="compositionally biased region" description="Low complexity" evidence="15">
    <location>
        <begin position="562"/>
        <end position="576"/>
    </location>
</feature>
<feature type="compositionally biased region" description="Low complexity" evidence="15">
    <location>
        <begin position="465"/>
        <end position="476"/>
    </location>
</feature>
<comment type="similarity">
    <text evidence="2">Belongs to the protein kinase superfamily. TKL Ser/Thr protein kinase family. TGFB receptor subfamily.</text>
</comment>
<evidence type="ECO:0000256" key="9">
    <source>
        <dbReference type="ARBA" id="ARBA00022777"/>
    </source>
</evidence>
<dbReference type="InterPro" id="IPR017441">
    <property type="entry name" value="Protein_kinase_ATP_BS"/>
</dbReference>
<dbReference type="WBParaSite" id="EVEC_0000270801-mRNA-1">
    <property type="protein sequence ID" value="EVEC_0000270801-mRNA-1"/>
    <property type="gene ID" value="EVEC_0000270801"/>
</dbReference>